<dbReference type="Proteomes" id="UP000197050">
    <property type="component" value="Chromosome"/>
</dbReference>
<dbReference type="GeneID" id="34016518"/>
<accession>A0A1Z3U544</accession>
<gene>
    <name evidence="2" type="ORF">CEP68_02185</name>
</gene>
<name>A0A1Z3U544_BREVE</name>
<dbReference type="EMBL" id="CP022048">
    <property type="protein sequence ID" value="ASE38407.1"/>
    <property type="molecule type" value="Genomic_DNA"/>
</dbReference>
<evidence type="ECO:0000256" key="1">
    <source>
        <dbReference type="SAM" id="MobiDB-lite"/>
    </source>
</evidence>
<dbReference type="KEGG" id="bvc:CEP68_02185"/>
<dbReference type="RefSeq" id="WP_088582219.1">
    <property type="nucleotide sequence ID" value="NZ_CP022048.2"/>
</dbReference>
<evidence type="ECO:0000313" key="2">
    <source>
        <dbReference type="EMBL" id="ASE38407.1"/>
    </source>
</evidence>
<organism evidence="2 3">
    <name type="scientific">Brevundimonas vesicularis</name>
    <name type="common">Pseudomonas vesicularis</name>
    <dbReference type="NCBI Taxonomy" id="41276"/>
    <lineage>
        <taxon>Bacteria</taxon>
        <taxon>Pseudomonadati</taxon>
        <taxon>Pseudomonadota</taxon>
        <taxon>Alphaproteobacteria</taxon>
        <taxon>Caulobacterales</taxon>
        <taxon>Caulobacteraceae</taxon>
        <taxon>Brevundimonas</taxon>
    </lineage>
</organism>
<dbReference type="AlphaFoldDB" id="A0A1Z3U544"/>
<reference evidence="3" key="1">
    <citation type="submission" date="2017-06" db="EMBL/GenBank/DDBJ databases">
        <title>FDA dAtabase for Regulatory Grade micrObial Sequences (FDA-ARGOS): Supporting development and validation of Infectious Disease Dx tests.</title>
        <authorList>
            <person name="Minogue T."/>
            <person name="Wolcott M."/>
            <person name="Wasieloski L."/>
            <person name="Aguilar W."/>
            <person name="Moore D."/>
            <person name="Tallon L."/>
            <person name="Sadzewicz L."/>
            <person name="Sengamalay N."/>
            <person name="Ott S."/>
            <person name="Godinez A."/>
            <person name="Nagaraj S."/>
            <person name="Nadendla S."/>
            <person name="Geyer C."/>
            <person name="Sichtig H."/>
        </authorList>
    </citation>
    <scope>NUCLEOTIDE SEQUENCE [LARGE SCALE GENOMIC DNA]</scope>
    <source>
        <strain evidence="3">FDAARGOS_289</strain>
    </source>
</reference>
<protein>
    <submittedName>
        <fullName evidence="2">Uncharacterized protein</fullName>
    </submittedName>
</protein>
<proteinExistence type="predicted"/>
<feature type="region of interest" description="Disordered" evidence="1">
    <location>
        <begin position="1"/>
        <end position="63"/>
    </location>
</feature>
<evidence type="ECO:0000313" key="3">
    <source>
        <dbReference type="Proteomes" id="UP000197050"/>
    </source>
</evidence>
<sequence>MSFLRRQKVREAPRPVDPADVQNRIDQQRQKRLRSGGRASTFLSDTVAEAATAGPAPSLTGIG</sequence>